<evidence type="ECO:0000259" key="1">
    <source>
        <dbReference type="Pfam" id="PF11817"/>
    </source>
</evidence>
<gene>
    <name evidence="2" type="primary">MPUL0D02570</name>
    <name evidence="2" type="ORF">METSCH_D02570</name>
</gene>
<dbReference type="EMBL" id="CP034459">
    <property type="protein sequence ID" value="QBM89194.1"/>
    <property type="molecule type" value="Genomic_DNA"/>
</dbReference>
<protein>
    <submittedName>
        <fullName evidence="2">Foie gras liver health family 1</fullName>
    </submittedName>
</protein>
<dbReference type="Proteomes" id="UP000292447">
    <property type="component" value="Chromosome IV"/>
</dbReference>
<proteinExistence type="predicted"/>
<dbReference type="PANTHER" id="PTHR14374:SF0">
    <property type="entry name" value="TRAFFICKING PROTEIN PARTICLE COMPLEX SUBUNIT 11"/>
    <property type="match status" value="1"/>
</dbReference>
<keyword evidence="3" id="KW-1185">Reference proteome</keyword>
<dbReference type="Pfam" id="PF11817">
    <property type="entry name" value="Foie-gras_1"/>
    <property type="match status" value="1"/>
</dbReference>
<evidence type="ECO:0000313" key="3">
    <source>
        <dbReference type="Proteomes" id="UP000292447"/>
    </source>
</evidence>
<organism evidence="2 3">
    <name type="scientific">Metschnikowia aff. pulcherrima</name>
    <dbReference type="NCBI Taxonomy" id="2163413"/>
    <lineage>
        <taxon>Eukaryota</taxon>
        <taxon>Fungi</taxon>
        <taxon>Dikarya</taxon>
        <taxon>Ascomycota</taxon>
        <taxon>Saccharomycotina</taxon>
        <taxon>Pichiomycetes</taxon>
        <taxon>Metschnikowiaceae</taxon>
        <taxon>Metschnikowia</taxon>
    </lineage>
</organism>
<evidence type="ECO:0000313" key="2">
    <source>
        <dbReference type="EMBL" id="QBM89194.1"/>
    </source>
</evidence>
<name>A0A4P6XTJ4_9ASCO</name>
<dbReference type="AlphaFoldDB" id="A0A4P6XTJ4"/>
<accession>A0A4P6XTJ4</accession>
<dbReference type="STRING" id="2163413.A0A4P6XTJ4"/>
<reference evidence="3" key="1">
    <citation type="submission" date="2019-03" db="EMBL/GenBank/DDBJ databases">
        <title>Snf2 controls pulcherriminic acid biosynthesis and connects pigmentation and antifungal activity of the yeast Metschnikowia pulcherrima.</title>
        <authorList>
            <person name="Gore-Lloyd D."/>
            <person name="Sumann I."/>
            <person name="Brachmann A.O."/>
            <person name="Schneeberger K."/>
            <person name="Ortiz-Merino R.A."/>
            <person name="Moreno-Beltran M."/>
            <person name="Schlaefli M."/>
            <person name="Kirner P."/>
            <person name="Santos Kron A."/>
            <person name="Wolfe K.H."/>
            <person name="Piel J."/>
            <person name="Ahrens C.H."/>
            <person name="Henk D."/>
            <person name="Freimoser F.M."/>
        </authorList>
    </citation>
    <scope>NUCLEOTIDE SEQUENCE [LARGE SCALE GENOMIC DNA]</scope>
    <source>
        <strain evidence="3">APC 1.2</strain>
    </source>
</reference>
<sequence>MEFYDPVFTRQLAPLVKFALGTGPVAEVLQKYLDRAQLVNPIWDNVILKNRLLATKFCIRYAESEQSIESKVAAHKSRAADTHSPISPFNSESDLFPSGVISKEWFGKYADDVPFAVVCTYALGTDQGSDNELAEALANNRRKYLAYNIRFVAILVSHGTEDDVLDRLSHLRHVLGLANLSNLFFLLEAEDLESHCELLVSSLLTSLKSSATDFYSDTAHRVKQRNNKYYTMPRSHVRTSIELSPKILETRNTIKQGILLQLMHPHNIEASLPLLEQAYTNLFELIVSNSTHFFSKSRTPHDQKVYVQWRTLLDVIAIHIVRGKFSIEEPVTAMKRQRKHVETVEAFLTENTQPGIKVWKAIQDHWLAELMSLLPDSLVQEFRSGSPKNRNKDSIEYSGGLLFSDGSVVATSPHLVYKRAASWLHAINLRDTLCEVFGHSFTDVASILSYKVRLLEHTIKALPIADSIPNASFEIFMLIEIADSCVGLKAYRKAIDTYKVAQSKLLTQDWASIHQMVSKKIIVAANLLDDSHTALAQLACLSVSRDPVLDSLSNDWRINEDLTINLESEVSFVNVDCCLFNQTFDHEIRVSDTVITQVRLNRLFDPTVLGRAIPGSKVTLTINHIDIRYESDRLVRCKGSGDQAGMLQNAAPDGDEAHFNFASFGELGLILQLRQTASTSGWYLVNEIVASLTVNVEVDGNNFQLKKEERTAVDHHRIKQTFDVAVREKNGEVKTKRKDSQGRNSCKVFVKPYRPHLGIEIDSKPQSIIIGEKFETSIVLSIPETGGKELGCKSVRVLMEPIIYDDMIETKDLHAQVNFDTFKDDEPMELLDAYHMEQTERKHKLNVRLTKSPSSQIPEDANLKLVLYFKLTSVDVNGEVSEFDITQLTMRVLERPFSQILSISPRLHTENTSSIPNPFVLDSSTERHSMPLISRSWLLQSQVQDKYELLQQGTIFISSVELQIRSATPEISVTWVNDMTVNDQNYARKFVTAAKHRPTTTKVNLIATAKYTYKRVGLSTESSFETDEKEFIFQLQDPRVLLYVERQDENVHLSYIIENPTSRIFTYASTLTTDKAMSRGILWDFEDVRNESPLKQAIIPVLPFSQHKLEYYARYSAEEQDSDSIELPHLQVQDMQFKVNLPTVTLQRQIKVTESGLVMNV</sequence>
<dbReference type="PANTHER" id="PTHR14374">
    <property type="entry name" value="FOIE GRAS"/>
    <property type="match status" value="1"/>
</dbReference>
<dbReference type="InterPro" id="IPR021773">
    <property type="entry name" value="TPC11"/>
</dbReference>
<feature type="domain" description="Trafficking protein particle complex subunit 11" evidence="1">
    <location>
        <begin position="307"/>
        <end position="375"/>
    </location>
</feature>